<keyword evidence="2" id="KW-1185">Reference proteome</keyword>
<accession>A0A919R1K4</accession>
<sequence length="202" mass="20693">MHNLKGGPGVQPGMRRESEITRKTGAIRRAGRPVAVAALAAGLTLTGVTAADAAVPTAGGGQAAAAAKGTFGPFGYGGVRLGMTLKQARATGRVVLKMRDGGACSGWDLKAHPTGRGSVGLYISKKRGVAVIAAPKGVRNPQGIKIGSTKAQLKKAYPKIKFGEFDPQVTVPGNKKAVFYFGVAHGKVEGMGLLLKTQDCVS</sequence>
<gene>
    <name evidence="1" type="ORF">Sru01_16870</name>
</gene>
<name>A0A919R1K4_9ACTN</name>
<reference evidence="1" key="1">
    <citation type="submission" date="2021-01" db="EMBL/GenBank/DDBJ databases">
        <title>Whole genome shotgun sequence of Sphaerisporangium rufum NBRC 109079.</title>
        <authorList>
            <person name="Komaki H."/>
            <person name="Tamura T."/>
        </authorList>
    </citation>
    <scope>NUCLEOTIDE SEQUENCE</scope>
    <source>
        <strain evidence="1">NBRC 109079</strain>
    </source>
</reference>
<dbReference type="AlphaFoldDB" id="A0A919R1K4"/>
<evidence type="ECO:0000313" key="2">
    <source>
        <dbReference type="Proteomes" id="UP000655287"/>
    </source>
</evidence>
<protein>
    <submittedName>
        <fullName evidence="1">Uncharacterized protein</fullName>
    </submittedName>
</protein>
<organism evidence="1 2">
    <name type="scientific">Sphaerisporangium rufum</name>
    <dbReference type="NCBI Taxonomy" id="1381558"/>
    <lineage>
        <taxon>Bacteria</taxon>
        <taxon>Bacillati</taxon>
        <taxon>Actinomycetota</taxon>
        <taxon>Actinomycetes</taxon>
        <taxon>Streptosporangiales</taxon>
        <taxon>Streptosporangiaceae</taxon>
        <taxon>Sphaerisporangium</taxon>
    </lineage>
</organism>
<evidence type="ECO:0000313" key="1">
    <source>
        <dbReference type="EMBL" id="GII76705.1"/>
    </source>
</evidence>
<proteinExistence type="predicted"/>
<dbReference type="EMBL" id="BOOU01000024">
    <property type="protein sequence ID" value="GII76705.1"/>
    <property type="molecule type" value="Genomic_DNA"/>
</dbReference>
<dbReference type="Proteomes" id="UP000655287">
    <property type="component" value="Unassembled WGS sequence"/>
</dbReference>
<comment type="caution">
    <text evidence="1">The sequence shown here is derived from an EMBL/GenBank/DDBJ whole genome shotgun (WGS) entry which is preliminary data.</text>
</comment>